<dbReference type="EMBL" id="JAGTTL010000001">
    <property type="protein sequence ID" value="KAK6328424.1"/>
    <property type="molecule type" value="Genomic_DNA"/>
</dbReference>
<feature type="compositionally biased region" description="Low complexity" evidence="2">
    <location>
        <begin position="388"/>
        <end position="402"/>
    </location>
</feature>
<keyword evidence="1" id="KW-0175">Coiled coil</keyword>
<feature type="coiled-coil region" evidence="1">
    <location>
        <begin position="602"/>
        <end position="629"/>
    </location>
</feature>
<evidence type="ECO:0000256" key="2">
    <source>
        <dbReference type="SAM" id="MobiDB-lite"/>
    </source>
</evidence>
<dbReference type="InterPro" id="IPR030465">
    <property type="entry name" value="CEP131"/>
</dbReference>
<organism evidence="3 4">
    <name type="scientific">Coregonus suidteri</name>
    <dbReference type="NCBI Taxonomy" id="861788"/>
    <lineage>
        <taxon>Eukaryota</taxon>
        <taxon>Metazoa</taxon>
        <taxon>Chordata</taxon>
        <taxon>Craniata</taxon>
        <taxon>Vertebrata</taxon>
        <taxon>Euteleostomi</taxon>
        <taxon>Actinopterygii</taxon>
        <taxon>Neopterygii</taxon>
        <taxon>Teleostei</taxon>
        <taxon>Protacanthopterygii</taxon>
        <taxon>Salmoniformes</taxon>
        <taxon>Salmonidae</taxon>
        <taxon>Coregoninae</taxon>
        <taxon>Coregonus</taxon>
    </lineage>
</organism>
<evidence type="ECO:0000313" key="4">
    <source>
        <dbReference type="Proteomes" id="UP001356427"/>
    </source>
</evidence>
<gene>
    <name evidence="3" type="ORF">J4Q44_G00004020</name>
</gene>
<feature type="compositionally biased region" description="Polar residues" evidence="2">
    <location>
        <begin position="143"/>
        <end position="157"/>
    </location>
</feature>
<feature type="region of interest" description="Disordered" evidence="2">
    <location>
        <begin position="116"/>
        <end position="161"/>
    </location>
</feature>
<accession>A0AAN8MEE7</accession>
<reference evidence="3 4" key="1">
    <citation type="submission" date="2021-04" db="EMBL/GenBank/DDBJ databases">
        <authorList>
            <person name="De Guttry C."/>
            <person name="Zahm M."/>
            <person name="Klopp C."/>
            <person name="Cabau C."/>
            <person name="Louis A."/>
            <person name="Berthelot C."/>
            <person name="Parey E."/>
            <person name="Roest Crollius H."/>
            <person name="Montfort J."/>
            <person name="Robinson-Rechavi M."/>
            <person name="Bucao C."/>
            <person name="Bouchez O."/>
            <person name="Gislard M."/>
            <person name="Lluch J."/>
            <person name="Milhes M."/>
            <person name="Lampietro C."/>
            <person name="Lopez Roques C."/>
            <person name="Donnadieu C."/>
            <person name="Braasch I."/>
            <person name="Desvignes T."/>
            <person name="Postlethwait J."/>
            <person name="Bobe J."/>
            <person name="Wedekind C."/>
            <person name="Guiguen Y."/>
        </authorList>
    </citation>
    <scope>NUCLEOTIDE SEQUENCE [LARGE SCALE GENOMIC DNA]</scope>
    <source>
        <strain evidence="3">Cs_M1</strain>
        <tissue evidence="3">Blood</tissue>
    </source>
</reference>
<feature type="coiled-coil region" evidence="1">
    <location>
        <begin position="762"/>
        <end position="918"/>
    </location>
</feature>
<sequence length="1132" mass="130001">MHTTRNPSSIQAGGAGDALDLSLSGSQLSVSRRPSSASPGKVFSRSVSVSVASEGRGKRNTLGDAGFGSSRSIKNLRRSNSTTQVNQQANISLSEDQTEDFLALFDSSSDGRRKLASLSKASPDRTTWNILDDQPRAFPTPPSSRSTGSVDSPTTSGPKRRETGVALAANFTANNRSNKGAVGNSVTTILHNNYSDKPLTPKSSNQKPSFNNILKATVNDEGPLESSSLTTKSQKNFSSSSSTSNNNAAQRSPRGSPSLPRRREVTEEEAERFIQQVNQAAVTIQRWYRRYARRQSQHASQAALRRILTTKKKEREQRAEEGKSPEVQKKEEDRKRIREEKARLARVTAIQELQHKRAQRAAEVQALAQEEMETLTHSGKVGRKKPPKTTTSSSSNKSPTSPCNRNPISPTGSDVKAQNTDSNNVNVVTDLDDVTNLRALSPALSNRRDSQCSQEILQRSVSVEDQRQGALSSRAQSKTTLNDLLDTLKLLEEEPERLSEPKSYHKEKYSWIDEDGDSNSLTTDNLERHGQLVHTPVLPDGGALLSEAKLQSIMSFLDEMEKSEQERPRSVTSGSHKEMLSEEDLAGIEQASATAAEVTGSMMRLKLELEEKRRTVNMLQSALTQQRELTVRHVKETEKELSRNFTLQKEQYEATIQRHLTFIDQLIDDKKALSERCEGVVGELKLVDQKYTKKIGQMQEQHELVWQILGPLCEEIKKLKELMSVTEKVRREKWIDEKTKKIKEITVKGLEPEIQKLICKHKQELKKLRVLHEAELLQADERAAQRYVRQSEELRQQLERDRDEQCQRERELAKQRFEKQLAEEEMSLQQQRRRLYKEVSEEKERLNQLAARQRAELEDLRKHLEDNSSLAGRALREELEKSREEQERRHQVEIKALRERLEIEKQTWEENYMKKEEAWLLSRERELKEEVRRGRDKEIELAIQRLEEETSGARDECDRAADNRVKRVREKYEAELRELERSERSALEKQQEMKKRQSETEGELIRLQGQLRQREQEIEDITQIRDKLSEERRSLAEVIRQEFAERLIVTEDENRRMKIETSEVRARLRLEVERVIREKEEELAEVHQRVKSAILKKEETVASLRKQHEAALKRADHLEALLEQQRKQLLEK</sequence>
<name>A0AAN8MEE7_9TELE</name>
<dbReference type="GO" id="GO:0005929">
    <property type="term" value="C:cilium"/>
    <property type="evidence" value="ECO:0007669"/>
    <property type="project" value="GOC"/>
</dbReference>
<feature type="region of interest" description="Disordered" evidence="2">
    <location>
        <begin position="312"/>
        <end position="335"/>
    </location>
</feature>
<evidence type="ECO:0008006" key="5">
    <source>
        <dbReference type="Google" id="ProtNLM"/>
    </source>
</evidence>
<protein>
    <recommendedName>
        <fullName evidence="5">5-azacytidine-induced protein 1</fullName>
    </recommendedName>
</protein>
<dbReference type="GO" id="GO:0035735">
    <property type="term" value="P:intraciliary transport involved in cilium assembly"/>
    <property type="evidence" value="ECO:0007669"/>
    <property type="project" value="InterPro"/>
</dbReference>
<evidence type="ECO:0000256" key="1">
    <source>
        <dbReference type="SAM" id="Coils"/>
    </source>
</evidence>
<dbReference type="GO" id="GO:0034451">
    <property type="term" value="C:centriolar satellite"/>
    <property type="evidence" value="ECO:0007669"/>
    <property type="project" value="TreeGrafter"/>
</dbReference>
<feature type="region of interest" description="Disordered" evidence="2">
    <location>
        <begin position="25"/>
        <end position="86"/>
    </location>
</feature>
<feature type="compositionally biased region" description="Polar residues" evidence="2">
    <location>
        <begin position="403"/>
        <end position="418"/>
    </location>
</feature>
<feature type="compositionally biased region" description="Polar residues" evidence="2">
    <location>
        <begin position="25"/>
        <end position="38"/>
    </location>
</feature>
<feature type="compositionally biased region" description="Low complexity" evidence="2">
    <location>
        <begin position="231"/>
        <end position="259"/>
    </location>
</feature>
<dbReference type="PANTHER" id="PTHR31540">
    <property type="entry name" value="CENTROSOMAL PROTEIN OF 131 KDA"/>
    <property type="match status" value="1"/>
</dbReference>
<dbReference type="Proteomes" id="UP001356427">
    <property type="component" value="Unassembled WGS sequence"/>
</dbReference>
<feature type="coiled-coil region" evidence="1">
    <location>
        <begin position="1065"/>
        <end position="1132"/>
    </location>
</feature>
<feature type="region of interest" description="Disordered" evidence="2">
    <location>
        <begin position="219"/>
        <end position="267"/>
    </location>
</feature>
<dbReference type="GO" id="GO:0010824">
    <property type="term" value="P:regulation of centrosome duplication"/>
    <property type="evidence" value="ECO:0007669"/>
    <property type="project" value="TreeGrafter"/>
</dbReference>
<keyword evidence="4" id="KW-1185">Reference proteome</keyword>
<proteinExistence type="predicted"/>
<feature type="region of interest" description="Disordered" evidence="2">
    <location>
        <begin position="374"/>
        <end position="426"/>
    </location>
</feature>
<dbReference type="AlphaFoldDB" id="A0AAN8MEE7"/>
<feature type="compositionally biased region" description="Polar residues" evidence="2">
    <location>
        <begin position="69"/>
        <end position="86"/>
    </location>
</feature>
<dbReference type="PROSITE" id="PS50096">
    <property type="entry name" value="IQ"/>
    <property type="match status" value="1"/>
</dbReference>
<feature type="coiled-coil region" evidence="1">
    <location>
        <begin position="943"/>
        <end position="1041"/>
    </location>
</feature>
<evidence type="ECO:0000313" key="3">
    <source>
        <dbReference type="EMBL" id="KAK6328424.1"/>
    </source>
</evidence>
<dbReference type="PANTHER" id="PTHR31540:SF1">
    <property type="entry name" value="CENTROSOMAL PROTEIN OF 131 KDA"/>
    <property type="match status" value="1"/>
</dbReference>
<comment type="caution">
    <text evidence="3">The sequence shown here is derived from an EMBL/GenBank/DDBJ whole genome shotgun (WGS) entry which is preliminary data.</text>
</comment>
<feature type="compositionally biased region" description="Low complexity" evidence="2">
    <location>
        <begin position="42"/>
        <end position="53"/>
    </location>
</feature>